<dbReference type="CDD" id="cd06170">
    <property type="entry name" value="LuxR_C_like"/>
    <property type="match status" value="1"/>
</dbReference>
<accession>A0A936ZDW4</accession>
<dbReference type="RefSeq" id="WP_202065673.1">
    <property type="nucleotide sequence ID" value="NZ_JAEQMY010000138.1"/>
</dbReference>
<keyword evidence="6" id="KW-1185">Reference proteome</keyword>
<feature type="domain" description="Response regulatory" evidence="4">
    <location>
        <begin position="22"/>
        <end position="137"/>
    </location>
</feature>
<dbReference type="EMBL" id="JAEQMY010000138">
    <property type="protein sequence ID" value="MBL0408026.1"/>
    <property type="molecule type" value="Genomic_DNA"/>
</dbReference>
<dbReference type="PROSITE" id="PS50043">
    <property type="entry name" value="HTH_LUXR_2"/>
    <property type="match status" value="1"/>
</dbReference>
<dbReference type="SUPFAM" id="SSF46894">
    <property type="entry name" value="C-terminal effector domain of the bipartite response regulators"/>
    <property type="match status" value="1"/>
</dbReference>
<gene>
    <name evidence="5" type="ORF">JKG68_29455</name>
</gene>
<dbReference type="GO" id="GO:0006355">
    <property type="term" value="P:regulation of DNA-templated transcription"/>
    <property type="evidence" value="ECO:0007669"/>
    <property type="project" value="InterPro"/>
</dbReference>
<evidence type="ECO:0000259" key="3">
    <source>
        <dbReference type="PROSITE" id="PS50043"/>
    </source>
</evidence>
<keyword evidence="1" id="KW-0238">DNA-binding</keyword>
<dbReference type="SUPFAM" id="SSF52172">
    <property type="entry name" value="CheY-like"/>
    <property type="match status" value="1"/>
</dbReference>
<reference evidence="5" key="1">
    <citation type="submission" date="2021-01" db="EMBL/GenBank/DDBJ databases">
        <title>Microvirga sp.</title>
        <authorList>
            <person name="Kim M.K."/>
        </authorList>
    </citation>
    <scope>NUCLEOTIDE SEQUENCE</scope>
    <source>
        <strain evidence="5">5420S-16</strain>
    </source>
</reference>
<dbReference type="InterPro" id="IPR001789">
    <property type="entry name" value="Sig_transdc_resp-reg_receiver"/>
</dbReference>
<evidence type="ECO:0000256" key="2">
    <source>
        <dbReference type="PROSITE-ProRule" id="PRU00169"/>
    </source>
</evidence>
<dbReference type="Proteomes" id="UP000605848">
    <property type="component" value="Unassembled WGS sequence"/>
</dbReference>
<protein>
    <submittedName>
        <fullName evidence="5">Response regulator transcription factor</fullName>
    </submittedName>
</protein>
<dbReference type="Pfam" id="PF00196">
    <property type="entry name" value="GerE"/>
    <property type="match status" value="1"/>
</dbReference>
<dbReference type="InterPro" id="IPR011006">
    <property type="entry name" value="CheY-like_superfamily"/>
</dbReference>
<evidence type="ECO:0000259" key="4">
    <source>
        <dbReference type="PROSITE" id="PS50110"/>
    </source>
</evidence>
<name>A0A936ZDW4_9HYPH</name>
<dbReference type="GO" id="GO:0000160">
    <property type="term" value="P:phosphorelay signal transduction system"/>
    <property type="evidence" value="ECO:0007669"/>
    <property type="project" value="InterPro"/>
</dbReference>
<evidence type="ECO:0000313" key="5">
    <source>
        <dbReference type="EMBL" id="MBL0408026.1"/>
    </source>
</evidence>
<dbReference type="Gene3D" id="3.40.50.2300">
    <property type="match status" value="1"/>
</dbReference>
<dbReference type="PROSITE" id="PS00622">
    <property type="entry name" value="HTH_LUXR_1"/>
    <property type="match status" value="1"/>
</dbReference>
<dbReference type="PROSITE" id="PS50110">
    <property type="entry name" value="RESPONSE_REGULATORY"/>
    <property type="match status" value="1"/>
</dbReference>
<dbReference type="InterPro" id="IPR051015">
    <property type="entry name" value="EvgA-like"/>
</dbReference>
<evidence type="ECO:0000256" key="1">
    <source>
        <dbReference type="ARBA" id="ARBA00023125"/>
    </source>
</evidence>
<dbReference type="PANTHER" id="PTHR45566:SF2">
    <property type="entry name" value="NARL SUBFAMILY"/>
    <property type="match status" value="1"/>
</dbReference>
<dbReference type="GO" id="GO:0003677">
    <property type="term" value="F:DNA binding"/>
    <property type="evidence" value="ECO:0007669"/>
    <property type="project" value="UniProtKB-KW"/>
</dbReference>
<proteinExistence type="predicted"/>
<dbReference type="SMART" id="SM00421">
    <property type="entry name" value="HTH_LUXR"/>
    <property type="match status" value="1"/>
</dbReference>
<dbReference type="PANTHER" id="PTHR45566">
    <property type="entry name" value="HTH-TYPE TRANSCRIPTIONAL REGULATOR YHJB-RELATED"/>
    <property type="match status" value="1"/>
</dbReference>
<dbReference type="AlphaFoldDB" id="A0A936ZDW4"/>
<dbReference type="PRINTS" id="PR00038">
    <property type="entry name" value="HTHLUXR"/>
</dbReference>
<sequence length="248" mass="26242">MYLVDQNEAQGGAASHGSNSVATVIACKSSVFRAGLRQMLSGSRFIVLDEAFDGVSGLPSPSDPMPVLAVVDADCYSATIPELVTQLKAQCPRARIAVLAERFEPESVGQAHRAGATGFLPTSVSTDVLIASLQLVMLGQTVFPADMVLAMITARAPAQTTHAGGQAIPSRIQVPDGASEFSNRELEILRGLRDGAPNKAIARKLDVAEVTVKLHVKSLLKKIGAENRTRAAIWASEYLSQQEDDSSS</sequence>
<comment type="caution">
    <text evidence="5">The sequence shown here is derived from an EMBL/GenBank/DDBJ whole genome shotgun (WGS) entry which is preliminary data.</text>
</comment>
<evidence type="ECO:0000313" key="6">
    <source>
        <dbReference type="Proteomes" id="UP000605848"/>
    </source>
</evidence>
<keyword evidence="2" id="KW-0597">Phosphoprotein</keyword>
<dbReference type="InterPro" id="IPR016032">
    <property type="entry name" value="Sig_transdc_resp-reg_C-effctor"/>
</dbReference>
<feature type="domain" description="HTH luxR-type" evidence="3">
    <location>
        <begin position="174"/>
        <end position="239"/>
    </location>
</feature>
<organism evidence="5 6">
    <name type="scientific">Microvirga aerilata</name>
    <dbReference type="NCBI Taxonomy" id="670292"/>
    <lineage>
        <taxon>Bacteria</taxon>
        <taxon>Pseudomonadati</taxon>
        <taxon>Pseudomonadota</taxon>
        <taxon>Alphaproteobacteria</taxon>
        <taxon>Hyphomicrobiales</taxon>
        <taxon>Methylobacteriaceae</taxon>
        <taxon>Microvirga</taxon>
    </lineage>
</organism>
<feature type="modified residue" description="4-aspartylphosphate" evidence="2">
    <location>
        <position position="72"/>
    </location>
</feature>
<dbReference type="InterPro" id="IPR000792">
    <property type="entry name" value="Tscrpt_reg_LuxR_C"/>
</dbReference>